<dbReference type="Gene3D" id="3.40.190.10">
    <property type="entry name" value="Periplasmic binding protein-like II"/>
    <property type="match status" value="1"/>
</dbReference>
<proteinExistence type="inferred from homology"/>
<dbReference type="HOGENOM" id="CLU_045683_0_0_4"/>
<dbReference type="CDD" id="cd07012">
    <property type="entry name" value="PBP2_Bug_TTT"/>
    <property type="match status" value="1"/>
</dbReference>
<sequence>MVAFGPRPRRVAFFNEEQRGNTMQHTLAKYLAAAAVAVLPWTAGAQDKAAKPWQPDGSVTLILGYGAGGGHYALAQVLQARMAEELGQPLIVMPKPGAGGLIATDFVANARPDGRTITWSGPGVLTIWPQLRQISYDPKKLTPVNLLVQMGYMLVTKPGESRWNSVQDVIDGSKSGDVTYSSVGVGTSNSMTGHLLNAMTGSRLREIGYKGGGPALMSTMAGETDIGFGDTATHELIAAGRLRAIATTTRQREPRFPDVPTVAETVPGYEVTNWLGVIAPPGTPQPIVDRYQQIFAKLMAEPEIAKRVKELGMTPDVGTPQAFSELIDSETQLWKRLIRDQNIKVE</sequence>
<name>Q7W588_BORPA</name>
<dbReference type="PANTHER" id="PTHR42928">
    <property type="entry name" value="TRICARBOXYLATE-BINDING PROTEIN"/>
    <property type="match status" value="1"/>
</dbReference>
<evidence type="ECO:0000256" key="1">
    <source>
        <dbReference type="ARBA" id="ARBA00006987"/>
    </source>
</evidence>
<accession>Q7W588</accession>
<evidence type="ECO:0000313" key="3">
    <source>
        <dbReference type="Proteomes" id="UP000001421"/>
    </source>
</evidence>
<protein>
    <submittedName>
        <fullName evidence="2">Exported protein</fullName>
    </submittedName>
</protein>
<comment type="similarity">
    <text evidence="1">Belongs to the UPF0065 (bug) family.</text>
</comment>
<dbReference type="InterPro" id="IPR042100">
    <property type="entry name" value="Bug_dom1"/>
</dbReference>
<dbReference type="PANTHER" id="PTHR42928:SF5">
    <property type="entry name" value="BLR1237 PROTEIN"/>
    <property type="match status" value="1"/>
</dbReference>
<gene>
    <name evidence="2" type="ordered locus">BPP3413</name>
</gene>
<dbReference type="EMBL" id="BX640433">
    <property type="protein sequence ID" value="CAE38698.1"/>
    <property type="molecule type" value="Genomic_DNA"/>
</dbReference>
<dbReference type="Gene3D" id="3.40.190.150">
    <property type="entry name" value="Bordetella uptake gene, domain 1"/>
    <property type="match status" value="1"/>
</dbReference>
<dbReference type="AlphaFoldDB" id="Q7W588"/>
<dbReference type="SUPFAM" id="SSF53850">
    <property type="entry name" value="Periplasmic binding protein-like II"/>
    <property type="match status" value="1"/>
</dbReference>
<dbReference type="PIRSF" id="PIRSF017082">
    <property type="entry name" value="YflP"/>
    <property type="match status" value="1"/>
</dbReference>
<organism evidence="2 3">
    <name type="scientific">Bordetella parapertussis (strain 12822 / ATCC BAA-587 / NCTC 13253)</name>
    <dbReference type="NCBI Taxonomy" id="257311"/>
    <lineage>
        <taxon>Bacteria</taxon>
        <taxon>Pseudomonadati</taxon>
        <taxon>Pseudomonadota</taxon>
        <taxon>Betaproteobacteria</taxon>
        <taxon>Burkholderiales</taxon>
        <taxon>Alcaligenaceae</taxon>
        <taxon>Bordetella</taxon>
    </lineage>
</organism>
<dbReference type="KEGG" id="bpa:BPP3413"/>
<dbReference type="Pfam" id="PF03401">
    <property type="entry name" value="TctC"/>
    <property type="match status" value="1"/>
</dbReference>
<dbReference type="InterPro" id="IPR005064">
    <property type="entry name" value="BUG"/>
</dbReference>
<reference evidence="2 3" key="1">
    <citation type="journal article" date="2003" name="Nat. Genet.">
        <title>Comparative analysis of the genome sequences of Bordetella pertussis, Bordetella parapertussis and Bordetella bronchiseptica.</title>
        <authorList>
            <person name="Parkhill J."/>
            <person name="Sebaihia M."/>
            <person name="Preston A."/>
            <person name="Murphy L.D."/>
            <person name="Thomson N.R."/>
            <person name="Harris D.E."/>
            <person name="Holden M.T.G."/>
            <person name="Churcher C.M."/>
            <person name="Bentley S.D."/>
            <person name="Mungall K.L."/>
            <person name="Cerdeno-Tarraga A.-M."/>
            <person name="Temple L."/>
            <person name="James K.D."/>
            <person name="Harris B."/>
            <person name="Quail M.A."/>
            <person name="Achtman M."/>
            <person name="Atkin R."/>
            <person name="Baker S."/>
            <person name="Basham D."/>
            <person name="Bason N."/>
            <person name="Cherevach I."/>
            <person name="Chillingworth T."/>
            <person name="Collins M."/>
            <person name="Cronin A."/>
            <person name="Davis P."/>
            <person name="Doggett J."/>
            <person name="Feltwell T."/>
            <person name="Goble A."/>
            <person name="Hamlin N."/>
            <person name="Hauser H."/>
            <person name="Holroyd S."/>
            <person name="Jagels K."/>
            <person name="Leather S."/>
            <person name="Moule S."/>
            <person name="Norberczak H."/>
            <person name="O'Neil S."/>
            <person name="Ormond D."/>
            <person name="Price C."/>
            <person name="Rabbinowitsch E."/>
            <person name="Rutter S."/>
            <person name="Sanders M."/>
            <person name="Saunders D."/>
            <person name="Seeger K."/>
            <person name="Sharp S."/>
            <person name="Simmonds M."/>
            <person name="Skelton J."/>
            <person name="Squares R."/>
            <person name="Squares S."/>
            <person name="Stevens K."/>
            <person name="Unwin L."/>
            <person name="Whitehead S."/>
            <person name="Barrell B.G."/>
            <person name="Maskell D.J."/>
        </authorList>
    </citation>
    <scope>NUCLEOTIDE SEQUENCE [LARGE SCALE GENOMIC DNA]</scope>
    <source>
        <strain evidence="2 3">12822 / ATCC BAA-587 / NCTC 13253</strain>
    </source>
</reference>
<dbReference type="Proteomes" id="UP000001421">
    <property type="component" value="Chromosome"/>
</dbReference>
<evidence type="ECO:0000313" key="2">
    <source>
        <dbReference type="EMBL" id="CAE38698.1"/>
    </source>
</evidence>